<keyword evidence="4" id="KW-1185">Reference proteome</keyword>
<feature type="compositionally biased region" description="Basic and acidic residues" evidence="1">
    <location>
        <begin position="278"/>
        <end position="289"/>
    </location>
</feature>
<organism evidence="3 4">
    <name type="scientific">Plasmodium fragile</name>
    <dbReference type="NCBI Taxonomy" id="5857"/>
    <lineage>
        <taxon>Eukaryota</taxon>
        <taxon>Sar</taxon>
        <taxon>Alveolata</taxon>
        <taxon>Apicomplexa</taxon>
        <taxon>Aconoidasida</taxon>
        <taxon>Haemosporida</taxon>
        <taxon>Plasmodiidae</taxon>
        <taxon>Plasmodium</taxon>
        <taxon>Plasmodium (Plasmodium)</taxon>
    </lineage>
</organism>
<dbReference type="VEuPathDB" id="PlasmoDB:AK88_05085"/>
<protein>
    <recommendedName>
        <fullName evidence="2">AAA+ ATPase domain-containing protein</fullName>
    </recommendedName>
</protein>
<feature type="compositionally biased region" description="Basic and acidic residues" evidence="1">
    <location>
        <begin position="716"/>
        <end position="729"/>
    </location>
</feature>
<dbReference type="EMBL" id="KQ001736">
    <property type="protein sequence ID" value="KJP85274.1"/>
    <property type="molecule type" value="Genomic_DNA"/>
</dbReference>
<feature type="region of interest" description="Disordered" evidence="1">
    <location>
        <begin position="274"/>
        <end position="300"/>
    </location>
</feature>
<dbReference type="PROSITE" id="PS00675">
    <property type="entry name" value="SIGMA54_INTERACT_1"/>
    <property type="match status" value="1"/>
</dbReference>
<dbReference type="PANTHER" id="PTHR23076">
    <property type="entry name" value="METALLOPROTEASE M41 FTSH"/>
    <property type="match status" value="1"/>
</dbReference>
<dbReference type="OrthoDB" id="391872at2759"/>
<dbReference type="InterPro" id="IPR003959">
    <property type="entry name" value="ATPase_AAA_core"/>
</dbReference>
<dbReference type="OMA" id="KDYNHFF"/>
<evidence type="ECO:0000313" key="3">
    <source>
        <dbReference type="EMBL" id="KJP85274.1"/>
    </source>
</evidence>
<dbReference type="InterPro" id="IPR027417">
    <property type="entry name" value="P-loop_NTPase"/>
</dbReference>
<dbReference type="SMART" id="SM00382">
    <property type="entry name" value="AAA"/>
    <property type="match status" value="1"/>
</dbReference>
<feature type="compositionally biased region" description="Acidic residues" evidence="1">
    <location>
        <begin position="175"/>
        <end position="187"/>
    </location>
</feature>
<accession>A0A0D9QE68</accession>
<dbReference type="GO" id="GO:0005739">
    <property type="term" value="C:mitochondrion"/>
    <property type="evidence" value="ECO:0007669"/>
    <property type="project" value="TreeGrafter"/>
</dbReference>
<reference evidence="3 4" key="1">
    <citation type="submission" date="2014-03" db="EMBL/GenBank/DDBJ databases">
        <title>The Genome Sequence of Plasmodium fragile nilgiri.</title>
        <authorList>
            <consortium name="The Broad Institute Genomics Platform"/>
            <consortium name="The Broad Institute Genome Sequencing Center for Infectious Disease"/>
            <person name="Neafsey D."/>
            <person name="Duraisingh M."/>
            <person name="Young S.K."/>
            <person name="Zeng Q."/>
            <person name="Gargeya S."/>
            <person name="Abouelleil A."/>
            <person name="Alvarado L."/>
            <person name="Chapman S.B."/>
            <person name="Gainer-Dewar J."/>
            <person name="Goldberg J."/>
            <person name="Griggs A."/>
            <person name="Gujja S."/>
            <person name="Hansen M."/>
            <person name="Howarth C."/>
            <person name="Imamovic A."/>
            <person name="Larimer J."/>
            <person name="Pearson M."/>
            <person name="Poon T.W."/>
            <person name="Priest M."/>
            <person name="Roberts A."/>
            <person name="Saif S."/>
            <person name="Shea T."/>
            <person name="Sykes S."/>
            <person name="Wortman J."/>
            <person name="Nusbaum C."/>
            <person name="Birren B."/>
        </authorList>
    </citation>
    <scope>NUCLEOTIDE SEQUENCE [LARGE SCALE GENOMIC DNA]</scope>
    <source>
        <strain evidence="4">nilgiri</strain>
    </source>
</reference>
<proteinExistence type="predicted"/>
<name>A0A0D9QE68_PLAFR</name>
<evidence type="ECO:0000256" key="1">
    <source>
        <dbReference type="SAM" id="MobiDB-lite"/>
    </source>
</evidence>
<feature type="compositionally biased region" description="Basic and acidic residues" evidence="1">
    <location>
        <begin position="36"/>
        <end position="46"/>
    </location>
</feature>
<evidence type="ECO:0000313" key="4">
    <source>
        <dbReference type="Proteomes" id="UP000054561"/>
    </source>
</evidence>
<dbReference type="RefSeq" id="XP_012338110.1">
    <property type="nucleotide sequence ID" value="XM_012482687.1"/>
</dbReference>
<dbReference type="GO" id="GO:0006508">
    <property type="term" value="P:proteolysis"/>
    <property type="evidence" value="ECO:0007669"/>
    <property type="project" value="TreeGrafter"/>
</dbReference>
<dbReference type="GO" id="GO:0005524">
    <property type="term" value="F:ATP binding"/>
    <property type="evidence" value="ECO:0007669"/>
    <property type="project" value="InterPro"/>
</dbReference>
<dbReference type="AlphaFoldDB" id="A0A0D9QE68"/>
<dbReference type="Gene3D" id="3.40.50.300">
    <property type="entry name" value="P-loop containing nucleotide triphosphate hydrolases"/>
    <property type="match status" value="2"/>
</dbReference>
<dbReference type="Gene3D" id="1.10.8.60">
    <property type="match status" value="1"/>
</dbReference>
<feature type="region of interest" description="Disordered" evidence="1">
    <location>
        <begin position="29"/>
        <end position="48"/>
    </location>
</feature>
<dbReference type="PANTHER" id="PTHR23076:SF97">
    <property type="entry name" value="ATP-DEPENDENT ZINC METALLOPROTEASE YME1L1"/>
    <property type="match status" value="1"/>
</dbReference>
<feature type="compositionally biased region" description="Basic and acidic residues" evidence="1">
    <location>
        <begin position="202"/>
        <end position="214"/>
    </location>
</feature>
<feature type="domain" description="AAA+ ATPase" evidence="2">
    <location>
        <begin position="571"/>
        <end position="808"/>
    </location>
</feature>
<dbReference type="Proteomes" id="UP000054561">
    <property type="component" value="Unassembled WGS sequence"/>
</dbReference>
<dbReference type="GeneID" id="24270399"/>
<dbReference type="GO" id="GO:0004176">
    <property type="term" value="F:ATP-dependent peptidase activity"/>
    <property type="evidence" value="ECO:0007669"/>
    <property type="project" value="TreeGrafter"/>
</dbReference>
<dbReference type="InterPro" id="IPR025662">
    <property type="entry name" value="Sigma_54_int_dom_ATP-bd_1"/>
</dbReference>
<feature type="region of interest" description="Disordered" evidence="1">
    <location>
        <begin position="162"/>
        <end position="251"/>
    </location>
</feature>
<gene>
    <name evidence="3" type="ORF">AK88_05085</name>
</gene>
<feature type="compositionally biased region" description="Basic and acidic residues" evidence="1">
    <location>
        <begin position="229"/>
        <end position="243"/>
    </location>
</feature>
<dbReference type="GO" id="GO:0016887">
    <property type="term" value="F:ATP hydrolysis activity"/>
    <property type="evidence" value="ECO:0007669"/>
    <property type="project" value="InterPro"/>
</dbReference>
<dbReference type="InterPro" id="IPR003593">
    <property type="entry name" value="AAA+_ATPase"/>
</dbReference>
<feature type="region of interest" description="Disordered" evidence="1">
    <location>
        <begin position="712"/>
        <end position="739"/>
    </location>
</feature>
<feature type="compositionally biased region" description="Acidic residues" evidence="1">
    <location>
        <begin position="215"/>
        <end position="228"/>
    </location>
</feature>
<evidence type="ECO:0000259" key="2">
    <source>
        <dbReference type="SMART" id="SM00382"/>
    </source>
</evidence>
<sequence length="1125" mass="129266">MKGRNERKTNIEQVMSDYLINLSHLYKNAQSQPHSLSDHENGEGKMHRMSSSRTELIKQEALLMCKKENSSSSSSASTSDEVSSYSARSKSTYYHKMLNTIFTPREREIYLHLKKILQTQKHFAHVEANEYLFCYLFVLAIKNMFYTIILQRKAEFELGHVDATDGKEGDPLDGTGDDSVEFKEEDPVDGKVEDPIEDKEDDPIQFKEEDPIEYKEEDPVECKGDDEDSRNGDEQTEEAKNEPIEPEGPNAHKREAAEVEEVAEAAEVVEVEEAAAEANKRDATERPLKTDAPLTRDAASRRRAQDILQNNCDNFAKNYLYPLFEALKNNKSYWLIPLSVVSCAYLYYKMKGRVAAYINNCYLNVTKYFNNTFLSPWGTANAAVSKDYNHFFHNVQKNNVKTILFNPSNNTFTYILSKATLPKTGTNINIFNSNKMSSSSPPSTQEETNNVYTIFYNDYIMKFLLKNKCYEHVQIKLDDKMLKLSLMEIIKKNIIDIITYSLSLATFYYLYERNLSLSSPFTNTDYSSHSTNKGNSLNDIILNEKTKKDIKGVLFFLLFSSMFKNDYNLSGYNTILFTGETGTGKSLLAKAIARELDVEFIHLSGSTFIELYIGNGASKLRNHFRRAKRNSRSVLLFVDEIDSIGLSRSMNSNPGGNNVNHEYTQTLNQLLIEIDSLHEYNREQVLMASRRRDKGGLFSTIRKTFMEIVAPEAESEQGRNECEDTDHVKGHTTAHRPSTRERDGYEIMQYYLNNDLTLQEVEELFNLRKYRAGKFILFIGATNRYKMLDSALVRSKRFDKVIHFHLPNMFTRRRLFEFYLAKYTRGAAAATVKHHLPMQGGSPHTPTTPLPSSPLDYAPFRNKFSSYFNALHPGATDKYEHLLKSLRKRGVEDRSGSNARGTRINENCEMRDGDCLGTSLVPIDTLALSVLTTLFNCADIDEIVHSVQMKGLTQNHLHREHSHTMNSALFEVLDSALFNKFTYDNHGEKLSTQGSKTQTSSTNGPTNMMFAGNNWCTDADYEEYLSKFVHFCNEELERRINDEDRRRKNYRTAGHSPGEKLTFDDLLFFNDLQKMKVKIWRDEDMNFLPQNVFFPPGRNYHLYLLWKSIESFYVALHSSCRRATC</sequence>
<dbReference type="SUPFAM" id="SSF52540">
    <property type="entry name" value="P-loop containing nucleoside triphosphate hydrolases"/>
    <property type="match status" value="1"/>
</dbReference>
<dbReference type="Pfam" id="PF00004">
    <property type="entry name" value="AAA"/>
    <property type="match status" value="1"/>
</dbReference>